<reference evidence="2 3" key="1">
    <citation type="journal article" date="2015" name="Genome Biol. Evol.">
        <title>Comparative Genomics of a Bacterivorous Green Alga Reveals Evolutionary Causalities and Consequences of Phago-Mixotrophic Mode of Nutrition.</title>
        <authorList>
            <person name="Burns J.A."/>
            <person name="Paasch A."/>
            <person name="Narechania A."/>
            <person name="Kim E."/>
        </authorList>
    </citation>
    <scope>NUCLEOTIDE SEQUENCE [LARGE SCALE GENOMIC DNA]</scope>
    <source>
        <strain evidence="2 3">PLY_AMNH</strain>
    </source>
</reference>
<evidence type="ECO:0000313" key="3">
    <source>
        <dbReference type="Proteomes" id="UP001190700"/>
    </source>
</evidence>
<keyword evidence="3" id="KW-1185">Reference proteome</keyword>
<accession>A0AAE0LGD7</accession>
<proteinExistence type="predicted"/>
<dbReference type="PROSITE" id="PS50096">
    <property type="entry name" value="IQ"/>
    <property type="match status" value="1"/>
</dbReference>
<dbReference type="AlphaFoldDB" id="A0AAE0LGD7"/>
<evidence type="ECO:0000313" key="2">
    <source>
        <dbReference type="EMBL" id="KAK3284298.1"/>
    </source>
</evidence>
<dbReference type="CDD" id="cd23767">
    <property type="entry name" value="IQCD"/>
    <property type="match status" value="1"/>
</dbReference>
<comment type="caution">
    <text evidence="2">The sequence shown here is derived from an EMBL/GenBank/DDBJ whole genome shotgun (WGS) entry which is preliminary data.</text>
</comment>
<organism evidence="2 3">
    <name type="scientific">Cymbomonas tetramitiformis</name>
    <dbReference type="NCBI Taxonomy" id="36881"/>
    <lineage>
        <taxon>Eukaryota</taxon>
        <taxon>Viridiplantae</taxon>
        <taxon>Chlorophyta</taxon>
        <taxon>Pyramimonadophyceae</taxon>
        <taxon>Pyramimonadales</taxon>
        <taxon>Pyramimonadaceae</taxon>
        <taxon>Cymbomonas</taxon>
    </lineage>
</organism>
<feature type="compositionally biased region" description="Basic and acidic residues" evidence="1">
    <location>
        <begin position="247"/>
        <end position="256"/>
    </location>
</feature>
<protein>
    <submittedName>
        <fullName evidence="2">Uncharacterized protein</fullName>
    </submittedName>
</protein>
<dbReference type="Proteomes" id="UP001190700">
    <property type="component" value="Unassembled WGS sequence"/>
</dbReference>
<feature type="region of interest" description="Disordered" evidence="1">
    <location>
        <begin position="245"/>
        <end position="265"/>
    </location>
</feature>
<gene>
    <name evidence="2" type="ORF">CYMTET_8045</name>
</gene>
<dbReference type="EMBL" id="LGRX02002363">
    <property type="protein sequence ID" value="KAK3284298.1"/>
    <property type="molecule type" value="Genomic_DNA"/>
</dbReference>
<name>A0AAE0LGD7_9CHLO</name>
<sequence>MVVPLAGPYVAPDSTRSRPSTSGGQYRVSDFSDGMTFALPSRICVARPVEVLKFWFGKEYLSSPKNMHNPQFVPTRIPGWAKNGGEENEKQLCKEFLEVLDLLLVNPAINECHSEWATPQGRVAKTIVAHYIAIRESCRELVGDKAQHYRQIASDTCREIFTSDAKEPDFPVAFLFTLIQYAVGLEDNAELIDLAGKCMEDAVNKDTEVLSLFTIYLVTEEKNVAAQKLQANFRGYRDRKIVRDKKAKLAGDDGKAKGKKDKKKK</sequence>
<evidence type="ECO:0000256" key="1">
    <source>
        <dbReference type="SAM" id="MobiDB-lite"/>
    </source>
</evidence>